<dbReference type="Proteomes" id="UP000276215">
    <property type="component" value="Unassembled WGS sequence"/>
</dbReference>
<evidence type="ECO:0000313" key="2">
    <source>
        <dbReference type="EMBL" id="RPB00340.1"/>
    </source>
</evidence>
<evidence type="ECO:0000313" key="3">
    <source>
        <dbReference type="Proteomes" id="UP000276215"/>
    </source>
</evidence>
<evidence type="ECO:0000313" key="1">
    <source>
        <dbReference type="EMBL" id="RPB00335.1"/>
    </source>
</evidence>
<dbReference type="EMBL" id="ML120381">
    <property type="protein sequence ID" value="RPB00335.1"/>
    <property type="molecule type" value="Genomic_DNA"/>
</dbReference>
<protein>
    <submittedName>
        <fullName evidence="2">Uncharacterized protein</fullName>
    </submittedName>
</protein>
<organism evidence="2 3">
    <name type="scientific">Choiromyces venosus 120613-1</name>
    <dbReference type="NCBI Taxonomy" id="1336337"/>
    <lineage>
        <taxon>Eukaryota</taxon>
        <taxon>Fungi</taxon>
        <taxon>Dikarya</taxon>
        <taxon>Ascomycota</taxon>
        <taxon>Pezizomycotina</taxon>
        <taxon>Pezizomycetes</taxon>
        <taxon>Pezizales</taxon>
        <taxon>Tuberaceae</taxon>
        <taxon>Choiromyces</taxon>
    </lineage>
</organism>
<dbReference type="AlphaFoldDB" id="A0A3N4JPV0"/>
<gene>
    <name evidence="1" type="ORF">L873DRAFT_825622</name>
    <name evidence="2" type="ORF">L873DRAFT_825972</name>
</gene>
<proteinExistence type="predicted"/>
<dbReference type="EMBL" id="ML120381">
    <property type="protein sequence ID" value="RPB00340.1"/>
    <property type="molecule type" value="Genomic_DNA"/>
</dbReference>
<name>A0A3N4JPV0_9PEZI</name>
<sequence length="159" mass="17423">MDFRFGRVGTRGAFQTGTMRLLLGEEAGWGWLWMGPWCLRLWVVLGGGGYSWQFILFHVINRPPVSCPAVFCPTISCPTVFCPTVSRPPVSCQAILSSGVQSVTELAELTANLAGERREREYYDTERWAAGERAPTPVVAGPSTAPVWVECEGEEGPVS</sequence>
<accession>A0A3N4JPV0</accession>
<reference evidence="2 3" key="1">
    <citation type="journal article" date="2018" name="Nat. Ecol. Evol.">
        <title>Pezizomycetes genomes reveal the molecular basis of ectomycorrhizal truffle lifestyle.</title>
        <authorList>
            <person name="Murat C."/>
            <person name="Payen T."/>
            <person name="Noel B."/>
            <person name="Kuo A."/>
            <person name="Morin E."/>
            <person name="Chen J."/>
            <person name="Kohler A."/>
            <person name="Krizsan K."/>
            <person name="Balestrini R."/>
            <person name="Da Silva C."/>
            <person name="Montanini B."/>
            <person name="Hainaut M."/>
            <person name="Levati E."/>
            <person name="Barry K.W."/>
            <person name="Belfiori B."/>
            <person name="Cichocki N."/>
            <person name="Clum A."/>
            <person name="Dockter R.B."/>
            <person name="Fauchery L."/>
            <person name="Guy J."/>
            <person name="Iotti M."/>
            <person name="Le Tacon F."/>
            <person name="Lindquist E.A."/>
            <person name="Lipzen A."/>
            <person name="Malagnac F."/>
            <person name="Mello A."/>
            <person name="Molinier V."/>
            <person name="Miyauchi S."/>
            <person name="Poulain J."/>
            <person name="Riccioni C."/>
            <person name="Rubini A."/>
            <person name="Sitrit Y."/>
            <person name="Splivallo R."/>
            <person name="Traeger S."/>
            <person name="Wang M."/>
            <person name="Zifcakova L."/>
            <person name="Wipf D."/>
            <person name="Zambonelli A."/>
            <person name="Paolocci F."/>
            <person name="Nowrousian M."/>
            <person name="Ottonello S."/>
            <person name="Baldrian P."/>
            <person name="Spatafora J.W."/>
            <person name="Henrissat B."/>
            <person name="Nagy L.G."/>
            <person name="Aury J.M."/>
            <person name="Wincker P."/>
            <person name="Grigoriev I.V."/>
            <person name="Bonfante P."/>
            <person name="Martin F.M."/>
        </authorList>
    </citation>
    <scope>NUCLEOTIDE SEQUENCE [LARGE SCALE GENOMIC DNA]</scope>
    <source>
        <strain evidence="2 3">120613-1</strain>
    </source>
</reference>
<keyword evidence="3" id="KW-1185">Reference proteome</keyword>